<evidence type="ECO:0000313" key="2">
    <source>
        <dbReference type="Proteomes" id="UP000266426"/>
    </source>
</evidence>
<dbReference type="EMBL" id="QZJZ01000025">
    <property type="protein sequence ID" value="RJP60619.1"/>
    <property type="molecule type" value="Genomic_DNA"/>
</dbReference>
<evidence type="ECO:0000313" key="1">
    <source>
        <dbReference type="EMBL" id="RJP60619.1"/>
    </source>
</evidence>
<gene>
    <name evidence="1" type="ORF">C4541_03690</name>
</gene>
<reference evidence="1 2" key="1">
    <citation type="journal article" date="2017" name="ISME J.">
        <title>Energy and carbon metabolisms in a deep terrestrial subsurface fluid microbial community.</title>
        <authorList>
            <person name="Momper L."/>
            <person name="Jungbluth S.P."/>
            <person name="Lee M.D."/>
            <person name="Amend J.P."/>
        </authorList>
    </citation>
    <scope>NUCLEOTIDE SEQUENCE [LARGE SCALE GENOMIC DNA]</scope>
    <source>
        <strain evidence="1">SURF_26</strain>
    </source>
</reference>
<sequence>MSVTFFDVKTKQNVTVDDGKIKKTKFERKLKSGSVQTRYALKADYQGRKLFKFVSKGDWDGLKVPQE</sequence>
<proteinExistence type="predicted"/>
<dbReference type="AlphaFoldDB" id="A0A3A4R6L3"/>
<dbReference type="Proteomes" id="UP000266426">
    <property type="component" value="Unassembled WGS sequence"/>
</dbReference>
<comment type="caution">
    <text evidence="1">The sequence shown here is derived from an EMBL/GenBank/DDBJ whole genome shotgun (WGS) entry which is preliminary data.</text>
</comment>
<protein>
    <submittedName>
        <fullName evidence="1">Uncharacterized protein</fullName>
    </submittedName>
</protein>
<accession>A0A3A4R6L3</accession>
<organism evidence="1 2">
    <name type="scientific">Candidatus Auribacter fodinae</name>
    <dbReference type="NCBI Taxonomy" id="2093366"/>
    <lineage>
        <taxon>Bacteria</taxon>
        <taxon>Pseudomonadati</taxon>
        <taxon>Candidatus Auribacterota</taxon>
        <taxon>Candidatus Auribacteria</taxon>
        <taxon>Candidatus Auribacterales</taxon>
        <taxon>Candidatus Auribacteraceae</taxon>
        <taxon>Candidatus Auribacter</taxon>
    </lineage>
</organism>
<name>A0A3A4R6L3_9BACT</name>